<dbReference type="InterPro" id="IPR029286">
    <property type="entry name" value="AUNIP"/>
</dbReference>
<proteinExistence type="predicted"/>
<gene>
    <name evidence="2" type="ORF">AV530_004440</name>
</gene>
<feature type="region of interest" description="Disordered" evidence="1">
    <location>
        <begin position="264"/>
        <end position="340"/>
    </location>
</feature>
<name>A0A1V4JC95_PATFA</name>
<accession>A0A1V4JC95</accession>
<evidence type="ECO:0000313" key="2">
    <source>
        <dbReference type="EMBL" id="OPJ69796.1"/>
    </source>
</evidence>
<feature type="compositionally biased region" description="Basic and acidic residues" evidence="1">
    <location>
        <begin position="327"/>
        <end position="340"/>
    </location>
</feature>
<dbReference type="AlphaFoldDB" id="A0A1V4JC95"/>
<dbReference type="Proteomes" id="UP000190648">
    <property type="component" value="Unassembled WGS sequence"/>
</dbReference>
<feature type="region of interest" description="Disordered" evidence="1">
    <location>
        <begin position="75"/>
        <end position="98"/>
    </location>
</feature>
<comment type="caution">
    <text evidence="2">The sequence shown here is derived from an EMBL/GenBank/DDBJ whole genome shotgun (WGS) entry which is preliminary data.</text>
</comment>
<dbReference type="PANTHER" id="PTHR14526:SF2">
    <property type="entry name" value="AURORA KINASE A AND NINEIN-INTERACTING PROTEIN"/>
    <property type="match status" value="1"/>
</dbReference>
<keyword evidence="3" id="KW-1185">Reference proteome</keyword>
<feature type="region of interest" description="Disordered" evidence="1">
    <location>
        <begin position="201"/>
        <end position="240"/>
    </location>
</feature>
<sequence>MKRRRRSGAAPPAGACGVWLDTAELKQSAAQSLIAKTKAPCRILESKRAWDAFTQPRAAQPCTRQTSISAFFSAHTGEKDKENSSPPPFNPHEDCKEKGISSAASPVKIWALLQMEEHQKRSGRAEEEQVLVPPQRRAQKALALPNPSPDSCLSQAESHSESEAGEDSCCFSFSQDSEGNRVIAHRDASDLLAGETVSASGSGISACGTKKHAGDPHPENTGLDLQPRLGADHSKKPRQSCGVNSLIDFAENINPAVRRDGPCATAFGSSPRSAAGTWPLREHSHNTSAGPAEGRGRTGALSGPCVQLFTQDSQGNRVIAHRNVPSPRKDRDSDGSGRRLGERQLDECYDLLFTQDSQGNRVIKHW</sequence>
<dbReference type="PANTHER" id="PTHR14526">
    <property type="entry name" value="AURORA KINASE A AND NINEIN-INTERACTING PROTEIN"/>
    <property type="match status" value="1"/>
</dbReference>
<protein>
    <recommendedName>
        <fullName evidence="4">Aurora kinase A and ninein-interacting protein</fullName>
    </recommendedName>
</protein>
<dbReference type="EMBL" id="LSYS01008070">
    <property type="protein sequence ID" value="OPJ69796.1"/>
    <property type="molecule type" value="Genomic_DNA"/>
</dbReference>
<organism evidence="2 3">
    <name type="scientific">Patagioenas fasciata monilis</name>
    <dbReference type="NCBI Taxonomy" id="372326"/>
    <lineage>
        <taxon>Eukaryota</taxon>
        <taxon>Metazoa</taxon>
        <taxon>Chordata</taxon>
        <taxon>Craniata</taxon>
        <taxon>Vertebrata</taxon>
        <taxon>Euteleostomi</taxon>
        <taxon>Archelosauria</taxon>
        <taxon>Archosauria</taxon>
        <taxon>Dinosauria</taxon>
        <taxon>Saurischia</taxon>
        <taxon>Theropoda</taxon>
        <taxon>Coelurosauria</taxon>
        <taxon>Aves</taxon>
        <taxon>Neognathae</taxon>
        <taxon>Neoaves</taxon>
        <taxon>Columbimorphae</taxon>
        <taxon>Columbiformes</taxon>
        <taxon>Columbidae</taxon>
        <taxon>Patagioenas</taxon>
    </lineage>
</organism>
<evidence type="ECO:0000313" key="3">
    <source>
        <dbReference type="Proteomes" id="UP000190648"/>
    </source>
</evidence>
<dbReference type="GO" id="GO:0005813">
    <property type="term" value="C:centrosome"/>
    <property type="evidence" value="ECO:0007669"/>
    <property type="project" value="TreeGrafter"/>
</dbReference>
<evidence type="ECO:0008006" key="4">
    <source>
        <dbReference type="Google" id="ProtNLM"/>
    </source>
</evidence>
<reference evidence="2 3" key="1">
    <citation type="submission" date="2016-02" db="EMBL/GenBank/DDBJ databases">
        <title>Band-tailed pigeon sequencing and assembly.</title>
        <authorList>
            <person name="Soares A.E."/>
            <person name="Novak B.J."/>
            <person name="Rice E.S."/>
            <person name="O'Connell B."/>
            <person name="Chang D."/>
            <person name="Weber S."/>
            <person name="Shapiro B."/>
        </authorList>
    </citation>
    <scope>NUCLEOTIDE SEQUENCE [LARGE SCALE GENOMIC DNA]</scope>
    <source>
        <strain evidence="2">BTP2013</strain>
        <tissue evidence="2">Blood</tissue>
    </source>
</reference>
<dbReference type="GO" id="GO:0007051">
    <property type="term" value="P:spindle organization"/>
    <property type="evidence" value="ECO:0007669"/>
    <property type="project" value="TreeGrafter"/>
</dbReference>
<dbReference type="STRING" id="372326.A0A1V4JC95"/>
<dbReference type="OrthoDB" id="9946974at2759"/>
<dbReference type="GO" id="GO:0000922">
    <property type="term" value="C:spindle pole"/>
    <property type="evidence" value="ECO:0007669"/>
    <property type="project" value="TreeGrafter"/>
</dbReference>
<evidence type="ECO:0000256" key="1">
    <source>
        <dbReference type="SAM" id="MobiDB-lite"/>
    </source>
</evidence>